<dbReference type="AlphaFoldDB" id="A0A072NUW1"/>
<keyword evidence="3" id="KW-1185">Reference proteome</keyword>
<dbReference type="HOGENOM" id="CLU_1357491_0_0_1"/>
<dbReference type="GO" id="GO:0009116">
    <property type="term" value="P:nucleoside metabolic process"/>
    <property type="evidence" value="ECO:0007669"/>
    <property type="project" value="InterPro"/>
</dbReference>
<evidence type="ECO:0000313" key="3">
    <source>
        <dbReference type="Proteomes" id="UP000027920"/>
    </source>
</evidence>
<evidence type="ECO:0000313" key="2">
    <source>
        <dbReference type="EMBL" id="KEF50793.1"/>
    </source>
</evidence>
<dbReference type="InterPro" id="IPR000845">
    <property type="entry name" value="Nucleoside_phosphorylase_d"/>
</dbReference>
<dbReference type="SUPFAM" id="SSF53167">
    <property type="entry name" value="Purine and uridine phosphorylases"/>
    <property type="match status" value="1"/>
</dbReference>
<dbReference type="EMBL" id="AMGV01000095">
    <property type="protein sequence ID" value="KEF50793.1"/>
    <property type="molecule type" value="Genomic_DNA"/>
</dbReference>
<accession>A0A072NUW1</accession>
<dbReference type="InterPro" id="IPR053137">
    <property type="entry name" value="NLR-like"/>
</dbReference>
<proteinExistence type="predicted"/>
<dbReference type="Pfam" id="PF01048">
    <property type="entry name" value="PNP_UDP_1"/>
    <property type="match status" value="1"/>
</dbReference>
<feature type="non-terminal residue" evidence="2">
    <location>
        <position position="202"/>
    </location>
</feature>
<dbReference type="OrthoDB" id="5421817at2759"/>
<sequence length="202" mass="22306">MYARRGGRVGAYGQCGQRHGEDIPALRVGLMVGIGGGIPNLAKGIDIRLGDIVTLAQLQARHGMRASKVSDYINDCKAPHNKRKPRKNRIPVTHYGVIASGNQVVKDATVRDRLRDEFGALCVEVEAAGLVNDFPCLVIRGICDYADAHKNEGWHAYAAMTAASYAKEFLQYISPTQMKMERPLQDIVGKYNLSVRIMMQFC</sequence>
<dbReference type="Gene3D" id="3.40.50.1580">
    <property type="entry name" value="Nucleoside phosphorylase domain"/>
    <property type="match status" value="1"/>
</dbReference>
<dbReference type="Proteomes" id="UP000027920">
    <property type="component" value="Unassembled WGS sequence"/>
</dbReference>
<dbReference type="RefSeq" id="XP_013253383.1">
    <property type="nucleotide sequence ID" value="XM_013397929.1"/>
</dbReference>
<name>A0A072NUW1_9EURO</name>
<comment type="caution">
    <text evidence="2">The sequence shown here is derived from an EMBL/GenBank/DDBJ whole genome shotgun (WGS) entry which is preliminary data.</text>
</comment>
<protein>
    <recommendedName>
        <fullName evidence="1">Nucleoside phosphorylase domain-containing protein</fullName>
    </recommendedName>
</protein>
<organism evidence="2 3">
    <name type="scientific">Exophiala aquamarina CBS 119918</name>
    <dbReference type="NCBI Taxonomy" id="1182545"/>
    <lineage>
        <taxon>Eukaryota</taxon>
        <taxon>Fungi</taxon>
        <taxon>Dikarya</taxon>
        <taxon>Ascomycota</taxon>
        <taxon>Pezizomycotina</taxon>
        <taxon>Eurotiomycetes</taxon>
        <taxon>Chaetothyriomycetidae</taxon>
        <taxon>Chaetothyriales</taxon>
        <taxon>Herpotrichiellaceae</taxon>
        <taxon>Exophiala</taxon>
    </lineage>
</organism>
<dbReference type="GO" id="GO:0003824">
    <property type="term" value="F:catalytic activity"/>
    <property type="evidence" value="ECO:0007669"/>
    <property type="project" value="InterPro"/>
</dbReference>
<dbReference type="PANTHER" id="PTHR46082">
    <property type="entry name" value="ATP/GTP-BINDING PROTEIN-RELATED"/>
    <property type="match status" value="1"/>
</dbReference>
<reference evidence="2 3" key="1">
    <citation type="submission" date="2013-03" db="EMBL/GenBank/DDBJ databases">
        <title>The Genome Sequence of Exophiala aquamarina CBS 119918.</title>
        <authorList>
            <consortium name="The Broad Institute Genomics Platform"/>
            <person name="Cuomo C."/>
            <person name="de Hoog S."/>
            <person name="Gorbushina A."/>
            <person name="Walker B."/>
            <person name="Young S.K."/>
            <person name="Zeng Q."/>
            <person name="Gargeya S."/>
            <person name="Fitzgerald M."/>
            <person name="Haas B."/>
            <person name="Abouelleil A."/>
            <person name="Allen A.W."/>
            <person name="Alvarado L."/>
            <person name="Arachchi H.M."/>
            <person name="Berlin A.M."/>
            <person name="Chapman S.B."/>
            <person name="Gainer-Dewar J."/>
            <person name="Goldberg J."/>
            <person name="Griggs A."/>
            <person name="Gujja S."/>
            <person name="Hansen M."/>
            <person name="Howarth C."/>
            <person name="Imamovic A."/>
            <person name="Ireland A."/>
            <person name="Larimer J."/>
            <person name="McCowan C."/>
            <person name="Murphy C."/>
            <person name="Pearson M."/>
            <person name="Poon T.W."/>
            <person name="Priest M."/>
            <person name="Roberts A."/>
            <person name="Saif S."/>
            <person name="Shea T."/>
            <person name="Sisk P."/>
            <person name="Sykes S."/>
            <person name="Wortman J."/>
            <person name="Nusbaum C."/>
            <person name="Birren B."/>
        </authorList>
    </citation>
    <scope>NUCLEOTIDE SEQUENCE [LARGE SCALE GENOMIC DNA]</scope>
    <source>
        <strain evidence="2 3">CBS 119918</strain>
    </source>
</reference>
<dbReference type="STRING" id="1182545.A0A072NUW1"/>
<dbReference type="InterPro" id="IPR035994">
    <property type="entry name" value="Nucleoside_phosphorylase_sf"/>
</dbReference>
<dbReference type="PANTHER" id="PTHR46082:SF11">
    <property type="entry name" value="AAA+ ATPASE DOMAIN-CONTAINING PROTEIN-RELATED"/>
    <property type="match status" value="1"/>
</dbReference>
<evidence type="ECO:0000259" key="1">
    <source>
        <dbReference type="Pfam" id="PF01048"/>
    </source>
</evidence>
<dbReference type="GeneID" id="25288046"/>
<feature type="domain" description="Nucleoside phosphorylase" evidence="1">
    <location>
        <begin position="85"/>
        <end position="156"/>
    </location>
</feature>
<dbReference type="VEuPathDB" id="FungiDB:A1O9_13155"/>
<gene>
    <name evidence="2" type="ORF">A1O9_13155</name>
</gene>